<evidence type="ECO:0000256" key="3">
    <source>
        <dbReference type="SAM" id="Phobius"/>
    </source>
</evidence>
<keyword evidence="3" id="KW-1133">Transmembrane helix</keyword>
<dbReference type="OrthoDB" id="116883at2759"/>
<dbReference type="GO" id="GO:1902387">
    <property type="term" value="F:ceramide 1-phosphate binding"/>
    <property type="evidence" value="ECO:0007669"/>
    <property type="project" value="TreeGrafter"/>
</dbReference>
<organism evidence="5 6">
    <name type="scientific">Aquilegia coerulea</name>
    <name type="common">Rocky mountain columbine</name>
    <dbReference type="NCBI Taxonomy" id="218851"/>
    <lineage>
        <taxon>Eukaryota</taxon>
        <taxon>Viridiplantae</taxon>
        <taxon>Streptophyta</taxon>
        <taxon>Embryophyta</taxon>
        <taxon>Tracheophyta</taxon>
        <taxon>Spermatophyta</taxon>
        <taxon>Magnoliopsida</taxon>
        <taxon>Ranunculales</taxon>
        <taxon>Ranunculaceae</taxon>
        <taxon>Thalictroideae</taxon>
        <taxon>Aquilegia</taxon>
    </lineage>
</organism>
<evidence type="ECO:0000313" key="5">
    <source>
        <dbReference type="EMBL" id="PIA31050.1"/>
    </source>
</evidence>
<dbReference type="InterPro" id="IPR036497">
    <property type="entry name" value="GLTP_sf"/>
</dbReference>
<dbReference type="InParanoid" id="A0A2G5CIP7"/>
<dbReference type="FunFam" id="1.10.3520.10:FF:000005">
    <property type="entry name" value="Accelerated cell death 11"/>
    <property type="match status" value="1"/>
</dbReference>
<keyword evidence="2" id="KW-0813">Transport</keyword>
<dbReference type="Proteomes" id="UP000230069">
    <property type="component" value="Unassembled WGS sequence"/>
</dbReference>
<sequence>MADGEEKPLRKVAEAFEELQTIVNSQPQELGLALLCNACSLILPFFVGLGIALKFAEMDYVSKVEDLCEASKTIISVQSMIDQDIQHNTVKKCGSNSRNLLRVKRALDMMKVLFEQILATEGNSLKCSASTAYTQVFAAHHGFAIRKAATAGMLLLPTKSRFLTMLNEDGPTAELYMQRYVIASAPVLEYIDNLFHSRELGVDW</sequence>
<keyword evidence="3" id="KW-0472">Membrane</keyword>
<proteinExistence type="inferred from homology"/>
<dbReference type="STRING" id="218851.A0A2G5CIP7"/>
<dbReference type="GO" id="GO:0005829">
    <property type="term" value="C:cytosol"/>
    <property type="evidence" value="ECO:0007669"/>
    <property type="project" value="TreeGrafter"/>
</dbReference>
<dbReference type="InterPro" id="IPR014830">
    <property type="entry name" value="Glycolipid_transfer_prot_dom"/>
</dbReference>
<feature type="domain" description="Glycolipid transfer protein" evidence="4">
    <location>
        <begin position="35"/>
        <end position="168"/>
    </location>
</feature>
<comment type="similarity">
    <text evidence="1">Belongs to the GLTP family.</text>
</comment>
<evidence type="ECO:0000256" key="1">
    <source>
        <dbReference type="ARBA" id="ARBA00007148"/>
    </source>
</evidence>
<evidence type="ECO:0000259" key="4">
    <source>
        <dbReference type="Pfam" id="PF08718"/>
    </source>
</evidence>
<name>A0A2G5CIP7_AQUCA</name>
<dbReference type="EMBL" id="KZ305070">
    <property type="protein sequence ID" value="PIA31050.1"/>
    <property type="molecule type" value="Genomic_DNA"/>
</dbReference>
<gene>
    <name evidence="5" type="ORF">AQUCO_05300108v1</name>
</gene>
<evidence type="ECO:0000313" key="6">
    <source>
        <dbReference type="Proteomes" id="UP000230069"/>
    </source>
</evidence>
<dbReference type="PANTHER" id="PTHR10219:SF43">
    <property type="entry name" value="GLYCOLIPID TRANSFER PROTEIN DOMAIN-CONTAINING PROTEIN"/>
    <property type="match status" value="1"/>
</dbReference>
<dbReference type="PANTHER" id="PTHR10219">
    <property type="entry name" value="GLYCOLIPID TRANSFER PROTEIN-RELATED"/>
    <property type="match status" value="1"/>
</dbReference>
<keyword evidence="6" id="KW-1185">Reference proteome</keyword>
<dbReference type="GO" id="GO:1902388">
    <property type="term" value="F:ceramide 1-phosphate transfer activity"/>
    <property type="evidence" value="ECO:0007669"/>
    <property type="project" value="TreeGrafter"/>
</dbReference>
<reference evidence="5 6" key="1">
    <citation type="submission" date="2017-09" db="EMBL/GenBank/DDBJ databases">
        <title>WGS assembly of Aquilegia coerulea Goldsmith.</title>
        <authorList>
            <person name="Hodges S."/>
            <person name="Kramer E."/>
            <person name="Nordborg M."/>
            <person name="Tomkins J."/>
            <person name="Borevitz J."/>
            <person name="Derieg N."/>
            <person name="Yan J."/>
            <person name="Mihaltcheva S."/>
            <person name="Hayes R.D."/>
            <person name="Rokhsar D."/>
        </authorList>
    </citation>
    <scope>NUCLEOTIDE SEQUENCE [LARGE SCALE GENOMIC DNA]</scope>
    <source>
        <strain evidence="6">cv. Goldsmith</strain>
    </source>
</reference>
<dbReference type="SUPFAM" id="SSF110004">
    <property type="entry name" value="Glycolipid transfer protein, GLTP"/>
    <property type="match status" value="1"/>
</dbReference>
<dbReference type="Gene3D" id="1.10.3520.10">
    <property type="entry name" value="Glycolipid transfer protein"/>
    <property type="match status" value="1"/>
</dbReference>
<dbReference type="AlphaFoldDB" id="A0A2G5CIP7"/>
<dbReference type="GO" id="GO:0016020">
    <property type="term" value="C:membrane"/>
    <property type="evidence" value="ECO:0007669"/>
    <property type="project" value="TreeGrafter"/>
</dbReference>
<protein>
    <recommendedName>
        <fullName evidence="4">Glycolipid transfer protein domain-containing protein</fullName>
    </recommendedName>
</protein>
<dbReference type="Pfam" id="PF08718">
    <property type="entry name" value="GLTP"/>
    <property type="match status" value="1"/>
</dbReference>
<keyword evidence="3" id="KW-0812">Transmembrane</keyword>
<evidence type="ECO:0000256" key="2">
    <source>
        <dbReference type="ARBA" id="ARBA00022448"/>
    </source>
</evidence>
<feature type="transmembrane region" description="Helical" evidence="3">
    <location>
        <begin position="30"/>
        <end position="53"/>
    </location>
</feature>
<accession>A0A2G5CIP7</accession>